<dbReference type="EMBL" id="NOXS01000031">
    <property type="protein sequence ID" value="OYQ19521.1"/>
    <property type="molecule type" value="Genomic_DNA"/>
</dbReference>
<evidence type="ECO:0000256" key="1">
    <source>
        <dbReference type="SAM" id="MobiDB-lite"/>
    </source>
</evidence>
<reference evidence="2 3" key="1">
    <citation type="submission" date="2017-07" db="EMBL/GenBank/DDBJ databases">
        <title>Elstera cyanobacteriorum sp. nov., a novel bacterium isolated from cyanobacterial aggregates in a eutrophic lake.</title>
        <authorList>
            <person name="Cai H."/>
        </authorList>
    </citation>
    <scope>NUCLEOTIDE SEQUENCE [LARGE SCALE GENOMIC DNA]</scope>
    <source>
        <strain evidence="2 3">TH019</strain>
    </source>
</reference>
<dbReference type="Proteomes" id="UP000216361">
    <property type="component" value="Unassembled WGS sequence"/>
</dbReference>
<protein>
    <recommendedName>
        <fullName evidence="4">DUF2946 domain-containing protein</fullName>
    </recommendedName>
</protein>
<comment type="caution">
    <text evidence="2">The sequence shown here is derived from an EMBL/GenBank/DDBJ whole genome shotgun (WGS) entry which is preliminary data.</text>
</comment>
<gene>
    <name evidence="2" type="ORF">CHR90_08890</name>
</gene>
<dbReference type="RefSeq" id="WP_094408626.1">
    <property type="nucleotide sequence ID" value="NZ_BMJZ01000004.1"/>
</dbReference>
<evidence type="ECO:0000313" key="2">
    <source>
        <dbReference type="EMBL" id="OYQ19521.1"/>
    </source>
</evidence>
<accession>A0A255XRL1</accession>
<evidence type="ECO:0008006" key="4">
    <source>
        <dbReference type="Google" id="ProtNLM"/>
    </source>
</evidence>
<organism evidence="2 3">
    <name type="scientific">Elstera cyanobacteriorum</name>
    <dbReference type="NCBI Taxonomy" id="2022747"/>
    <lineage>
        <taxon>Bacteria</taxon>
        <taxon>Pseudomonadati</taxon>
        <taxon>Pseudomonadota</taxon>
        <taxon>Alphaproteobacteria</taxon>
        <taxon>Rhodospirillales</taxon>
        <taxon>Rhodospirillaceae</taxon>
        <taxon>Elstera</taxon>
    </lineage>
</organism>
<sequence>MRFTPKPLLFALLGALLLLQPLAGMEGGRVTAAGQAERALIQWLGGPVALCRAGEGEAPRDGGDSLCHPCCPPGAARGPVLLPSGPVLPRPDAQMFRYVARLGGAEPGLPMRQGPQQPRAPPQRA</sequence>
<evidence type="ECO:0000313" key="3">
    <source>
        <dbReference type="Proteomes" id="UP000216361"/>
    </source>
</evidence>
<keyword evidence="3" id="KW-1185">Reference proteome</keyword>
<name>A0A255XRL1_9PROT</name>
<feature type="region of interest" description="Disordered" evidence="1">
    <location>
        <begin position="106"/>
        <end position="125"/>
    </location>
</feature>
<dbReference type="AlphaFoldDB" id="A0A255XRL1"/>
<proteinExistence type="predicted"/>